<dbReference type="RefSeq" id="WP_187524792.1">
    <property type="nucleotide sequence ID" value="NZ_JACRTA010000001.1"/>
</dbReference>
<name>A0A926E6R5_9FIRM</name>
<evidence type="ECO:0000313" key="6">
    <source>
        <dbReference type="Proteomes" id="UP000610862"/>
    </source>
</evidence>
<reference evidence="5" key="1">
    <citation type="submission" date="2020-08" db="EMBL/GenBank/DDBJ databases">
        <title>Genome public.</title>
        <authorList>
            <person name="Liu C."/>
            <person name="Sun Q."/>
        </authorList>
    </citation>
    <scope>NUCLEOTIDE SEQUENCE</scope>
    <source>
        <strain evidence="5">NSJ-24</strain>
    </source>
</reference>
<keyword evidence="1" id="KW-0472">Membrane</keyword>
<keyword evidence="2" id="KW-0732">Signal</keyword>
<dbReference type="Pfam" id="PF18202">
    <property type="entry name" value="TQ"/>
    <property type="match status" value="2"/>
</dbReference>
<evidence type="ECO:0000259" key="3">
    <source>
        <dbReference type="Pfam" id="PF18202"/>
    </source>
</evidence>
<evidence type="ECO:0000256" key="2">
    <source>
        <dbReference type="SAM" id="SignalP"/>
    </source>
</evidence>
<evidence type="ECO:0000259" key="4">
    <source>
        <dbReference type="Pfam" id="PF20610"/>
    </source>
</evidence>
<organism evidence="5 6">
    <name type="scientific">Lentihominibacter hominis</name>
    <dbReference type="NCBI Taxonomy" id="2763645"/>
    <lineage>
        <taxon>Bacteria</taxon>
        <taxon>Bacillati</taxon>
        <taxon>Bacillota</taxon>
        <taxon>Clostridia</taxon>
        <taxon>Peptostreptococcales</taxon>
        <taxon>Anaerovoracaceae</taxon>
        <taxon>Lentihominibacter</taxon>
    </lineage>
</organism>
<feature type="domain" description="T-Q ester bond containing" evidence="3">
    <location>
        <begin position="570"/>
        <end position="689"/>
    </location>
</feature>
<accession>A0A926E6R5</accession>
<dbReference type="Proteomes" id="UP000610862">
    <property type="component" value="Unassembled WGS sequence"/>
</dbReference>
<comment type="caution">
    <text evidence="5">The sequence shown here is derived from an EMBL/GenBank/DDBJ whole genome shotgun (WGS) entry which is preliminary data.</text>
</comment>
<dbReference type="EMBL" id="JACRTA010000001">
    <property type="protein sequence ID" value="MBC8567340.1"/>
    <property type="molecule type" value="Genomic_DNA"/>
</dbReference>
<keyword evidence="1" id="KW-1133">Transmembrane helix</keyword>
<sequence>MQRLKKRGRLIAIILILLVLAGTAASIASEAAEYTVTNRGSASDGMTTVGRFSIDGKPVFCCDHIKVTPPTGTKVIMSEGNNADIAKTLYYGYGGPGQWSGFSDTESAIVATSLVLDHYFNNGTGNGNPNYAAFKKFLDSKDTTQSGTSYILYTSSKSSHQRLVAVNPAVKVSVTVTKESADKTFTEGNACYSLKGAEYGIYSGNTLLETMITDEKGRASSNITVSPEAAKDIIVKEIKSSDGYVRDEAIYVKDGSSGKINIISKEPPVRNPAEIALYKYDSETGKKDAIDGGKSYSPQKGASLEGAVFKVDFYGMKKSDIPSDKDFSKFKALRTWYFRTDEEGKVKWESSYLAKGYEQSELYRNPSDKKAPALPLGVIVVREIKAPKGYLLNEEVNVSFITAEGESAEVDVYQAPEVPNNIKRGDLKFNKIAEGSNKRMSGIPFSITALQDDGKNVESGEQHIIVTDENGYASTEDSFNPHSEKMNINDKAWDGKSFDDSKIDFSAGIWFGEQDALKSDRGALPYGRYRIDELPCRNNEGYKLLEGIEIEVSRDSHTIEMGTLTNRNISIKTNVWDSEANEERITFARDSVTLTDRVSYKGLEKGEEYTLKGILMDKKTGNPFLEKSGREVTCEKTFIAKNTDGKIDMQFKFDASSLKGKQIVVFETMMKGDVIVAKHEDIDDLDQTMEFLNPEIRTKAKIAGDEDEYSADGKNITIIDSVHYSGLLKGHTYEIKGVLMDKATGKPVLIGSREVTAKKKFEAEKSEGEVEIEFSFNTSSYKGKDIVVFEELIWAGSVIADHKDINDENQTVSIETESGNVTETGDIVSSAAFISLIIMTAVCIISVLTILSRKREIKK</sequence>
<feature type="transmembrane region" description="Helical" evidence="1">
    <location>
        <begin position="827"/>
        <end position="851"/>
    </location>
</feature>
<proteinExistence type="predicted"/>
<evidence type="ECO:0000313" key="5">
    <source>
        <dbReference type="EMBL" id="MBC8567340.1"/>
    </source>
</evidence>
<dbReference type="AlphaFoldDB" id="A0A926E6R5"/>
<dbReference type="NCBIfam" id="NF033903">
    <property type="entry name" value="VaFE_rpt"/>
    <property type="match status" value="2"/>
</dbReference>
<dbReference type="Gene3D" id="2.60.40.10">
    <property type="entry name" value="Immunoglobulins"/>
    <property type="match status" value="2"/>
</dbReference>
<dbReference type="InterPro" id="IPR013783">
    <property type="entry name" value="Ig-like_fold"/>
</dbReference>
<keyword evidence="1" id="KW-0812">Transmembrane</keyword>
<gene>
    <name evidence="5" type="ORF">H8692_00995</name>
</gene>
<dbReference type="InterPro" id="IPR046751">
    <property type="entry name" value="TED_2"/>
</dbReference>
<feature type="domain" description="Thioester" evidence="4">
    <location>
        <begin position="51"/>
        <end position="100"/>
    </location>
</feature>
<feature type="domain" description="T-Q ester bond containing" evidence="3">
    <location>
        <begin position="694"/>
        <end position="813"/>
    </location>
</feature>
<feature type="chain" id="PRO_5039432754" evidence="2">
    <location>
        <begin position="32"/>
        <end position="859"/>
    </location>
</feature>
<evidence type="ECO:0000256" key="1">
    <source>
        <dbReference type="SAM" id="Phobius"/>
    </source>
</evidence>
<dbReference type="Pfam" id="PF20610">
    <property type="entry name" value="TED_2"/>
    <property type="match status" value="1"/>
</dbReference>
<dbReference type="InterPro" id="IPR041100">
    <property type="entry name" value="TQ"/>
</dbReference>
<keyword evidence="6" id="KW-1185">Reference proteome</keyword>
<dbReference type="Gene3D" id="2.60.40.3930">
    <property type="match status" value="2"/>
</dbReference>
<feature type="signal peptide" evidence="2">
    <location>
        <begin position="1"/>
        <end position="31"/>
    </location>
</feature>
<protein>
    <submittedName>
        <fullName evidence="5">VaFE repeat-containing surface-anchored protein</fullName>
    </submittedName>
</protein>